<reference evidence="2 3" key="1">
    <citation type="submission" date="2010-08" db="EMBL/GenBank/DDBJ databases">
        <authorList>
            <person name="Weinstock G."/>
            <person name="Sodergren E."/>
            <person name="Clifton S."/>
            <person name="Fulton L."/>
            <person name="Fulton B."/>
            <person name="Courtney L."/>
            <person name="Fronick C."/>
            <person name="Harrison M."/>
            <person name="Strong C."/>
            <person name="Farmer C."/>
            <person name="Delahaunty K."/>
            <person name="Markovic C."/>
            <person name="Hall O."/>
            <person name="Minx P."/>
            <person name="Tomlinson C."/>
            <person name="Mitreva M."/>
            <person name="Hou S."/>
            <person name="Chen J."/>
            <person name="Wollam A."/>
            <person name="Pepin K.H."/>
            <person name="Johnson M."/>
            <person name="Bhonagiri V."/>
            <person name="Zhang X."/>
            <person name="Suruliraj S."/>
            <person name="Warren W."/>
            <person name="Chinwalla A."/>
            <person name="Mardis E.R."/>
            <person name="Wilson R.K."/>
        </authorList>
    </citation>
    <scope>NUCLEOTIDE SEQUENCE [LARGE SCALE GENOMIC DNA]</scope>
    <source>
        <strain evidence="2 3">KLE1255</strain>
    </source>
</reference>
<accession>E2ZG89</accession>
<feature type="compositionally biased region" description="Basic and acidic residues" evidence="1">
    <location>
        <begin position="61"/>
        <end position="86"/>
    </location>
</feature>
<dbReference type="HOGENOM" id="CLU_2493261_0_0_9"/>
<name>E2ZG89_9FIRM</name>
<feature type="region of interest" description="Disordered" evidence="1">
    <location>
        <begin position="59"/>
        <end position="86"/>
    </location>
</feature>
<evidence type="ECO:0000313" key="2">
    <source>
        <dbReference type="EMBL" id="EFQ07813.1"/>
    </source>
</evidence>
<dbReference type="EMBL" id="AECU01000049">
    <property type="protein sequence ID" value="EFQ07813.1"/>
    <property type="molecule type" value="Genomic_DNA"/>
</dbReference>
<evidence type="ECO:0000256" key="1">
    <source>
        <dbReference type="SAM" id="MobiDB-lite"/>
    </source>
</evidence>
<comment type="caution">
    <text evidence="2">The sequence shown here is derived from an EMBL/GenBank/DDBJ whole genome shotgun (WGS) entry which is preliminary data.</text>
</comment>
<dbReference type="Proteomes" id="UP000006028">
    <property type="component" value="Unassembled WGS sequence"/>
</dbReference>
<sequence length="86" mass="9806">MGYTAFPLHKALACRQDFMQKRRRLQMKNKKETAPTTEKERENFWLEIGPASAYYGTDSYETAKENGDASPDGKARGFEGAEPKEK</sequence>
<dbReference type="AlphaFoldDB" id="E2ZG89"/>
<gene>
    <name evidence="2" type="ORF">HMPREF9436_00674</name>
</gene>
<dbReference type="BioCyc" id="FCF748224-HMP:GTSS-3161-MONOMER"/>
<protein>
    <submittedName>
        <fullName evidence="2">Uncharacterized protein</fullName>
    </submittedName>
</protein>
<feature type="region of interest" description="Disordered" evidence="1">
    <location>
        <begin position="23"/>
        <end position="43"/>
    </location>
</feature>
<organism evidence="2 3">
    <name type="scientific">Faecalibacterium cf. prausnitzii KLE1255</name>
    <dbReference type="NCBI Taxonomy" id="748224"/>
    <lineage>
        <taxon>Bacteria</taxon>
        <taxon>Bacillati</taxon>
        <taxon>Bacillota</taxon>
        <taxon>Clostridia</taxon>
        <taxon>Eubacteriales</taxon>
        <taxon>Oscillospiraceae</taxon>
        <taxon>Faecalibacterium</taxon>
    </lineage>
</organism>
<feature type="compositionally biased region" description="Basic and acidic residues" evidence="1">
    <location>
        <begin position="29"/>
        <end position="43"/>
    </location>
</feature>
<evidence type="ECO:0000313" key="3">
    <source>
        <dbReference type="Proteomes" id="UP000006028"/>
    </source>
</evidence>
<proteinExistence type="predicted"/>